<comment type="caution">
    <text evidence="2">The sequence shown here is derived from an EMBL/GenBank/DDBJ whole genome shotgun (WGS) entry which is preliminary data.</text>
</comment>
<dbReference type="EMBL" id="QSUL01000019">
    <property type="protein sequence ID" value="RGN31387.1"/>
    <property type="molecule type" value="Genomic_DNA"/>
</dbReference>
<dbReference type="Pfam" id="PF13280">
    <property type="entry name" value="WYL"/>
    <property type="match status" value="1"/>
</dbReference>
<accession>A0A3E5B1C2</accession>
<dbReference type="RefSeq" id="WP_259301076.1">
    <property type="nucleotide sequence ID" value="NZ_QSUL01000019.1"/>
</dbReference>
<evidence type="ECO:0000313" key="2">
    <source>
        <dbReference type="EMBL" id="RGN31387.1"/>
    </source>
</evidence>
<organism evidence="2 3">
    <name type="scientific">Bacteroides oleiciplenus</name>
    <dbReference type="NCBI Taxonomy" id="626931"/>
    <lineage>
        <taxon>Bacteria</taxon>
        <taxon>Pseudomonadati</taxon>
        <taxon>Bacteroidota</taxon>
        <taxon>Bacteroidia</taxon>
        <taxon>Bacteroidales</taxon>
        <taxon>Bacteroidaceae</taxon>
        <taxon>Bacteroides</taxon>
    </lineage>
</organism>
<sequence length="164" mass="19010">MSSLPACYALNRTDDLSLKTRQEKSADTCLRKCNTFSDAKQSLNIKPYCLKVFKHRWYIVARSPYYETIMIYALDRIHKLQITDIQLFIAFAYNIIFEQSCLMRCKAQYFNAVTLSPNCYQQLSTSLLNSVTQLDTGRFLIRSKDKIVLSFQPPPNLPVHRHSG</sequence>
<proteinExistence type="predicted"/>
<evidence type="ECO:0000259" key="1">
    <source>
        <dbReference type="Pfam" id="PF13280"/>
    </source>
</evidence>
<reference evidence="2 3" key="1">
    <citation type="submission" date="2018-08" db="EMBL/GenBank/DDBJ databases">
        <title>A genome reference for cultivated species of the human gut microbiota.</title>
        <authorList>
            <person name="Zou Y."/>
            <person name="Xue W."/>
            <person name="Luo G."/>
        </authorList>
    </citation>
    <scope>NUCLEOTIDE SEQUENCE [LARGE SCALE GENOMIC DNA]</scope>
    <source>
        <strain evidence="2 3">OM05-15BH</strain>
    </source>
</reference>
<name>A0A3E5B1C2_9BACE</name>
<dbReference type="Proteomes" id="UP000260983">
    <property type="component" value="Unassembled WGS sequence"/>
</dbReference>
<evidence type="ECO:0000313" key="3">
    <source>
        <dbReference type="Proteomes" id="UP000260983"/>
    </source>
</evidence>
<dbReference type="AlphaFoldDB" id="A0A3E5B1C2"/>
<gene>
    <name evidence="2" type="ORF">DXB65_20985</name>
</gene>
<protein>
    <submittedName>
        <fullName evidence="2">WYL domain-containing protein</fullName>
    </submittedName>
</protein>
<feature type="domain" description="WYL" evidence="1">
    <location>
        <begin position="39"/>
        <end position="81"/>
    </location>
</feature>
<dbReference type="InterPro" id="IPR026881">
    <property type="entry name" value="WYL_dom"/>
</dbReference>